<organism evidence="1 2">
    <name type="scientific">Kitasatospora arboriphila</name>
    <dbReference type="NCBI Taxonomy" id="258052"/>
    <lineage>
        <taxon>Bacteria</taxon>
        <taxon>Bacillati</taxon>
        <taxon>Actinomycetota</taxon>
        <taxon>Actinomycetes</taxon>
        <taxon>Kitasatosporales</taxon>
        <taxon>Streptomycetaceae</taxon>
        <taxon>Kitasatospora</taxon>
    </lineage>
</organism>
<gene>
    <name evidence="1" type="ORF">GCM10009663_38250</name>
</gene>
<name>A0ABP4E3M3_9ACTN</name>
<dbReference type="EMBL" id="BAAALD010000035">
    <property type="protein sequence ID" value="GAA1090883.1"/>
    <property type="molecule type" value="Genomic_DNA"/>
</dbReference>
<comment type="caution">
    <text evidence="1">The sequence shown here is derived from an EMBL/GenBank/DDBJ whole genome shotgun (WGS) entry which is preliminary data.</text>
</comment>
<keyword evidence="2" id="KW-1185">Reference proteome</keyword>
<evidence type="ECO:0000313" key="2">
    <source>
        <dbReference type="Proteomes" id="UP001499987"/>
    </source>
</evidence>
<reference evidence="2" key="1">
    <citation type="journal article" date="2019" name="Int. J. Syst. Evol. Microbiol.">
        <title>The Global Catalogue of Microorganisms (GCM) 10K type strain sequencing project: providing services to taxonomists for standard genome sequencing and annotation.</title>
        <authorList>
            <consortium name="The Broad Institute Genomics Platform"/>
            <consortium name="The Broad Institute Genome Sequencing Center for Infectious Disease"/>
            <person name="Wu L."/>
            <person name="Ma J."/>
        </authorList>
    </citation>
    <scope>NUCLEOTIDE SEQUENCE [LARGE SCALE GENOMIC DNA]</scope>
    <source>
        <strain evidence="2">JCM 13002</strain>
    </source>
</reference>
<proteinExistence type="predicted"/>
<dbReference type="Proteomes" id="UP001499987">
    <property type="component" value="Unassembled WGS sequence"/>
</dbReference>
<sequence length="62" mass="6615">MELFAGPLDGSYLDVLPLTLTEITGGVALDSGERCTHPGGLSVYRWSPAHPGRMCWEGDIAP</sequence>
<evidence type="ECO:0000313" key="1">
    <source>
        <dbReference type="EMBL" id="GAA1090883.1"/>
    </source>
</evidence>
<accession>A0ABP4E3M3</accession>
<protein>
    <submittedName>
        <fullName evidence="1">Uncharacterized protein</fullName>
    </submittedName>
</protein>